<gene>
    <name evidence="1" type="ORF">MUK42_28601</name>
</gene>
<keyword evidence="2" id="KW-1185">Reference proteome</keyword>
<dbReference type="Proteomes" id="UP001055439">
    <property type="component" value="Chromosome 4"/>
</dbReference>
<evidence type="ECO:0000313" key="2">
    <source>
        <dbReference type="Proteomes" id="UP001055439"/>
    </source>
</evidence>
<protein>
    <submittedName>
        <fullName evidence="1">Uncharacterized protein</fullName>
    </submittedName>
</protein>
<reference evidence="1" key="1">
    <citation type="submission" date="2022-05" db="EMBL/GenBank/DDBJ databases">
        <title>The Musa troglodytarum L. genome provides insights into the mechanism of non-climacteric behaviour and enrichment of carotenoids.</title>
        <authorList>
            <person name="Wang J."/>
        </authorList>
    </citation>
    <scope>NUCLEOTIDE SEQUENCE</scope>
    <source>
        <tissue evidence="1">Leaf</tissue>
    </source>
</reference>
<name>A0A9E7FP20_9LILI</name>
<accession>A0A9E7FP20</accession>
<dbReference type="EMBL" id="CP097506">
    <property type="protein sequence ID" value="URD97731.1"/>
    <property type="molecule type" value="Genomic_DNA"/>
</dbReference>
<dbReference type="AlphaFoldDB" id="A0A9E7FP20"/>
<evidence type="ECO:0000313" key="1">
    <source>
        <dbReference type="EMBL" id="URD97731.1"/>
    </source>
</evidence>
<organism evidence="1 2">
    <name type="scientific">Musa troglodytarum</name>
    <name type="common">fe'i banana</name>
    <dbReference type="NCBI Taxonomy" id="320322"/>
    <lineage>
        <taxon>Eukaryota</taxon>
        <taxon>Viridiplantae</taxon>
        <taxon>Streptophyta</taxon>
        <taxon>Embryophyta</taxon>
        <taxon>Tracheophyta</taxon>
        <taxon>Spermatophyta</taxon>
        <taxon>Magnoliopsida</taxon>
        <taxon>Liliopsida</taxon>
        <taxon>Zingiberales</taxon>
        <taxon>Musaceae</taxon>
        <taxon>Musa</taxon>
    </lineage>
</organism>
<sequence length="66" mass="7163">MLSTTVVFEATIVVVDGSYRISSEIGLDHNPTMFIDGDGEGRRIVGKVGTRREGVALRPLSAWISE</sequence>
<proteinExistence type="predicted"/>